<dbReference type="PATRIC" id="fig|1260221.3.peg.162"/>
<gene>
    <name evidence="4" type="ORF">VIBNI_A0176</name>
</gene>
<evidence type="ECO:0000256" key="1">
    <source>
        <dbReference type="ARBA" id="ARBA00005233"/>
    </source>
</evidence>
<dbReference type="Gene3D" id="3.30.700.10">
    <property type="entry name" value="Glycoprotein, Type 4 Pilin"/>
    <property type="match status" value="1"/>
</dbReference>
<dbReference type="InterPro" id="IPR012902">
    <property type="entry name" value="N_methyl_site"/>
</dbReference>
<keyword evidence="3" id="KW-1133">Transmembrane helix</keyword>
<dbReference type="InterPro" id="IPR045584">
    <property type="entry name" value="Pilin-like"/>
</dbReference>
<dbReference type="KEGG" id="vni:VIBNI_A0176"/>
<dbReference type="Pfam" id="PF07963">
    <property type="entry name" value="N_methyl"/>
    <property type="match status" value="1"/>
</dbReference>
<dbReference type="NCBIfam" id="TIGR02532">
    <property type="entry name" value="IV_pilin_GFxxxE"/>
    <property type="match status" value="1"/>
</dbReference>
<dbReference type="GO" id="GO:0043107">
    <property type="term" value="P:type IV pilus-dependent motility"/>
    <property type="evidence" value="ECO:0007669"/>
    <property type="project" value="TreeGrafter"/>
</dbReference>
<dbReference type="EMBL" id="FO203526">
    <property type="protein sequence ID" value="CCO56383.1"/>
    <property type="molecule type" value="Genomic_DNA"/>
</dbReference>
<dbReference type="PANTHER" id="PTHR30093:SF34">
    <property type="entry name" value="PREPILIN PEPTIDASE-DEPENDENT PROTEIN D"/>
    <property type="match status" value="1"/>
</dbReference>
<evidence type="ECO:0000313" key="4">
    <source>
        <dbReference type="EMBL" id="CCO56383.1"/>
    </source>
</evidence>
<keyword evidence="2" id="KW-0488">Methylation</keyword>
<dbReference type="PANTHER" id="PTHR30093">
    <property type="entry name" value="GENERAL SECRETION PATHWAY PROTEIN G"/>
    <property type="match status" value="1"/>
</dbReference>
<reference evidence="4 5" key="1">
    <citation type="journal article" date="2013" name="ISME J.">
        <title>Comparative genomics of pathogenic lineages of Vibrio nigripulchritudo identifies virulence-associated traits.</title>
        <authorList>
            <person name="Goudenege D."/>
            <person name="Labreuche Y."/>
            <person name="Krin E."/>
            <person name="Ansquer D."/>
            <person name="Mangenot S."/>
            <person name="Calteau A."/>
            <person name="Medigue C."/>
            <person name="Mazel D."/>
            <person name="Polz M.F."/>
            <person name="Le Roux F."/>
        </authorList>
    </citation>
    <scope>NUCLEOTIDE SEQUENCE [LARGE SCALE GENOMIC DNA]</scope>
    <source>
        <strain evidence="5">SnF1</strain>
    </source>
</reference>
<proteinExistence type="inferred from homology"/>
<name>U4KCD3_9VIBR</name>
<organism evidence="4 5">
    <name type="scientific">Vibrio nigripulchritudo</name>
    <dbReference type="NCBI Taxonomy" id="28173"/>
    <lineage>
        <taxon>Bacteria</taxon>
        <taxon>Pseudomonadati</taxon>
        <taxon>Pseudomonadota</taxon>
        <taxon>Gammaproteobacteria</taxon>
        <taxon>Vibrionales</taxon>
        <taxon>Vibrionaceae</taxon>
        <taxon>Vibrio</taxon>
    </lineage>
</organism>
<keyword evidence="3" id="KW-0472">Membrane</keyword>
<evidence type="ECO:0000256" key="3">
    <source>
        <dbReference type="SAM" id="Phobius"/>
    </source>
</evidence>
<comment type="similarity">
    <text evidence="1">Belongs to the N-Me-Phe pilin family.</text>
</comment>
<dbReference type="STRING" id="28173.VIBNI_A0176"/>
<evidence type="ECO:0000313" key="5">
    <source>
        <dbReference type="Proteomes" id="UP000016895"/>
    </source>
</evidence>
<dbReference type="AlphaFoldDB" id="U4KCD3"/>
<sequence length="156" mass="16294">MELFMKNKKQQGFTLIELMIVVAIVAILSAFAVPAYQNYTKKATLAEFPKVAAAMKLAVELCAHENASNATTFKSNCTSAGSHVPAKITNLNDISIEAVGATSGGINIIAKAVAVKGPIAVNEEYIMNASYAAAGLTWTASCKDGSGAAQTDYCPD</sequence>
<dbReference type="OrthoDB" id="5918848at2"/>
<dbReference type="Proteomes" id="UP000016895">
    <property type="component" value="Chromosome 1"/>
</dbReference>
<dbReference type="SUPFAM" id="SSF54523">
    <property type="entry name" value="Pili subunits"/>
    <property type="match status" value="1"/>
</dbReference>
<keyword evidence="3" id="KW-0812">Transmembrane</keyword>
<accession>U4KCD3</accession>
<dbReference type="PROSITE" id="PS00409">
    <property type="entry name" value="PROKAR_NTER_METHYL"/>
    <property type="match status" value="1"/>
</dbReference>
<keyword evidence="5" id="KW-1185">Reference proteome</keyword>
<feature type="transmembrane region" description="Helical" evidence="3">
    <location>
        <begin position="12"/>
        <end position="36"/>
    </location>
</feature>
<protein>
    <submittedName>
        <fullName evidence="4">Putative Pili subunit</fullName>
    </submittedName>
</protein>
<dbReference type="GO" id="GO:0044096">
    <property type="term" value="C:type IV pilus"/>
    <property type="evidence" value="ECO:0007669"/>
    <property type="project" value="TreeGrafter"/>
</dbReference>
<evidence type="ECO:0000256" key="2">
    <source>
        <dbReference type="ARBA" id="ARBA00022481"/>
    </source>
</evidence>